<accession>A0ABX6BYX8</accession>
<dbReference type="InterPro" id="IPR028098">
    <property type="entry name" value="Glyco_trans_4-like_N"/>
</dbReference>
<dbReference type="InterPro" id="IPR001296">
    <property type="entry name" value="Glyco_trans_1"/>
</dbReference>
<dbReference type="Pfam" id="PF13439">
    <property type="entry name" value="Glyco_transf_4"/>
    <property type="match status" value="1"/>
</dbReference>
<name>A0ABX6BYX8_9CHLR</name>
<dbReference type="Pfam" id="PF00534">
    <property type="entry name" value="Glycos_transf_1"/>
    <property type="match status" value="1"/>
</dbReference>
<evidence type="ECO:0000259" key="2">
    <source>
        <dbReference type="Pfam" id="PF13439"/>
    </source>
</evidence>
<evidence type="ECO:0000313" key="4">
    <source>
        <dbReference type="Proteomes" id="UP000326331"/>
    </source>
</evidence>
<organism evidence="3 4">
    <name type="scientific">Tepidiforma bonchosmolovskayae</name>
    <dbReference type="NCBI Taxonomy" id="2601677"/>
    <lineage>
        <taxon>Bacteria</taxon>
        <taxon>Bacillati</taxon>
        <taxon>Chloroflexota</taxon>
        <taxon>Tepidiformia</taxon>
        <taxon>Tepidiformales</taxon>
        <taxon>Tepidiformaceae</taxon>
        <taxon>Tepidiforma</taxon>
    </lineage>
</organism>
<protein>
    <submittedName>
        <fullName evidence="3">Glycosyltransferase family 4 protein</fullName>
    </submittedName>
</protein>
<evidence type="ECO:0000259" key="1">
    <source>
        <dbReference type="Pfam" id="PF00534"/>
    </source>
</evidence>
<dbReference type="Gene3D" id="3.40.50.2000">
    <property type="entry name" value="Glycogen Phosphorylase B"/>
    <property type="match status" value="2"/>
</dbReference>
<dbReference type="SUPFAM" id="SSF53756">
    <property type="entry name" value="UDP-Glycosyltransferase/glycogen phosphorylase"/>
    <property type="match status" value="1"/>
</dbReference>
<feature type="domain" description="Glycosyl transferase family 1" evidence="1">
    <location>
        <begin position="205"/>
        <end position="359"/>
    </location>
</feature>
<reference evidence="3 4" key="1">
    <citation type="submission" date="2019-10" db="EMBL/GenBank/DDBJ databases">
        <title>Thermopilla bonchosmolovskayae gen. nov., sp. nov., a moderately thermophilic Chloroflexi bacterium from a Chukotka hot spring (Arctic, Russia), representing a novel classis Thermopillaia, which include previously uncultivated lineage OLB14.</title>
        <authorList>
            <person name="Kochetkova T.V."/>
            <person name="Zayulina K.S."/>
            <person name="Zhigarkov V.S."/>
            <person name="Minaev N.V."/>
            <person name="Novikov A."/>
            <person name="Toshchakov S.V."/>
            <person name="Elcheninov A.G."/>
            <person name="Kublanov I.V."/>
        </authorList>
    </citation>
    <scope>NUCLEOTIDE SEQUENCE [LARGE SCALE GENOMIC DNA]</scope>
    <source>
        <strain evidence="3 4">3753O</strain>
    </source>
</reference>
<evidence type="ECO:0000313" key="3">
    <source>
        <dbReference type="EMBL" id="QFG02191.1"/>
    </source>
</evidence>
<dbReference type="PANTHER" id="PTHR45947">
    <property type="entry name" value="SULFOQUINOVOSYL TRANSFERASE SQD2"/>
    <property type="match status" value="1"/>
</dbReference>
<dbReference type="Proteomes" id="UP000326331">
    <property type="component" value="Chromosome"/>
</dbReference>
<dbReference type="EMBL" id="CP042829">
    <property type="protein sequence ID" value="QFG02191.1"/>
    <property type="molecule type" value="Genomic_DNA"/>
</dbReference>
<keyword evidence="4" id="KW-1185">Reference proteome</keyword>
<dbReference type="InterPro" id="IPR050194">
    <property type="entry name" value="Glycosyltransferase_grp1"/>
</dbReference>
<gene>
    <name evidence="3" type="ORF">Tbon_02390</name>
</gene>
<dbReference type="CDD" id="cd03801">
    <property type="entry name" value="GT4_PimA-like"/>
    <property type="match status" value="1"/>
</dbReference>
<dbReference type="PANTHER" id="PTHR45947:SF3">
    <property type="entry name" value="SULFOQUINOVOSYL TRANSFERASE SQD2"/>
    <property type="match status" value="1"/>
</dbReference>
<sequence length="402" mass="45193">MGLYGNSAQGGADAGRPTVKIALVSPYDWCVEGGVKTHIRHLAASFRAWGHEVVIFAPASDAERVRDEVHVMGRPFSMRVSGSVARITFAWKSPEVKRVLQEHRFDVVHLHEPLMPLLPYHFLRYSQAVTVGTFHAAKDGGNRFYGYTTPLTRRWFRKIEGKIAVSPAAAKLVSRYFPGYFNIIPNGIDYEHFAGPAEPFPEFMDGRKNILFVGRPEKRKGLKYLLKAYLRIRQQEPNTRLIVVGAGDFSRYERVMAPFPDVVFRPNVPYADLPRYHKSSTVFCAPNTGNESQGYVLLEALAAGDAVVASNIEGFAGVMTNEVEGLLVRPKDPDAIAEAVVRLLRNPTLRETFGARGRELARHYSWDNVAHRVMSYYERLLYERQQVAETRARRAALAGSGR</sequence>
<feature type="domain" description="Glycosyltransferase subfamily 4-like N-terminal" evidence="2">
    <location>
        <begin position="33"/>
        <end position="191"/>
    </location>
</feature>
<proteinExistence type="predicted"/>